<protein>
    <submittedName>
        <fullName evidence="1">Uncharacterized protein</fullName>
    </submittedName>
</protein>
<gene>
    <name evidence="1" type="ORF">CDL15_Pgr009552</name>
</gene>
<reference evidence="2" key="1">
    <citation type="journal article" date="2017" name="Plant J.">
        <title>The pomegranate (Punica granatum L.) genome and the genomics of punicalagin biosynthesis.</title>
        <authorList>
            <person name="Qin G."/>
            <person name="Xu C."/>
            <person name="Ming R."/>
            <person name="Tang H."/>
            <person name="Guyot R."/>
            <person name="Kramer E.M."/>
            <person name="Hu Y."/>
            <person name="Yi X."/>
            <person name="Qi Y."/>
            <person name="Xu X."/>
            <person name="Gao Z."/>
            <person name="Pan H."/>
            <person name="Jian J."/>
            <person name="Tian Y."/>
            <person name="Yue Z."/>
            <person name="Xu Y."/>
        </authorList>
    </citation>
    <scope>NUCLEOTIDE SEQUENCE [LARGE SCALE GENOMIC DNA]</scope>
    <source>
        <strain evidence="2">cv. Dabenzi</strain>
    </source>
</reference>
<evidence type="ECO:0000313" key="2">
    <source>
        <dbReference type="Proteomes" id="UP000197138"/>
    </source>
</evidence>
<comment type="caution">
    <text evidence="1">The sequence shown here is derived from an EMBL/GenBank/DDBJ whole genome shotgun (WGS) entry which is preliminary data.</text>
</comment>
<evidence type="ECO:0000313" key="1">
    <source>
        <dbReference type="EMBL" id="OWM75908.1"/>
    </source>
</evidence>
<name>A0A218WTR6_PUNGR</name>
<proteinExistence type="predicted"/>
<dbReference type="AlphaFoldDB" id="A0A218WTR6"/>
<dbReference type="EMBL" id="MTKT01003224">
    <property type="protein sequence ID" value="OWM75908.1"/>
    <property type="molecule type" value="Genomic_DNA"/>
</dbReference>
<organism evidence="1 2">
    <name type="scientific">Punica granatum</name>
    <name type="common">Pomegranate</name>
    <dbReference type="NCBI Taxonomy" id="22663"/>
    <lineage>
        <taxon>Eukaryota</taxon>
        <taxon>Viridiplantae</taxon>
        <taxon>Streptophyta</taxon>
        <taxon>Embryophyta</taxon>
        <taxon>Tracheophyta</taxon>
        <taxon>Spermatophyta</taxon>
        <taxon>Magnoliopsida</taxon>
        <taxon>eudicotyledons</taxon>
        <taxon>Gunneridae</taxon>
        <taxon>Pentapetalae</taxon>
        <taxon>rosids</taxon>
        <taxon>malvids</taxon>
        <taxon>Myrtales</taxon>
        <taxon>Lythraceae</taxon>
        <taxon>Punica</taxon>
    </lineage>
</organism>
<sequence>MFESSENAQYESKYIHLSANTSGESCAMEDDEGKRIAAIAARTQRECEARNLFAIIFRIELKMLQDSTISCVRNTSCYKIASLELNISEWIGTVYYAIPQYEEHLVACRGGTG</sequence>
<dbReference type="Proteomes" id="UP000197138">
    <property type="component" value="Unassembled WGS sequence"/>
</dbReference>
<accession>A0A218WTR6</accession>